<accession>A0A2C9LKI6</accession>
<dbReference type="GO" id="GO:0047498">
    <property type="term" value="F:calcium-dependent phospholipase A2 activity"/>
    <property type="evidence" value="ECO:0007669"/>
    <property type="project" value="TreeGrafter"/>
</dbReference>
<evidence type="ECO:0000256" key="6">
    <source>
        <dbReference type="PIRSR" id="PIRSR601211-3"/>
    </source>
</evidence>
<gene>
    <name evidence="10" type="primary">106072631</name>
    <name evidence="13" type="synonym">LOC106072631</name>
</gene>
<dbReference type="Proteomes" id="UP000076420">
    <property type="component" value="Unassembled WGS sequence"/>
</dbReference>
<evidence type="ECO:0000256" key="4">
    <source>
        <dbReference type="PIRSR" id="PIRSR601211-1"/>
    </source>
</evidence>
<evidence type="ECO:0000313" key="11">
    <source>
        <dbReference type="Proteomes" id="UP000076420"/>
    </source>
</evidence>
<dbReference type="InterPro" id="IPR036444">
    <property type="entry name" value="PLipase_A2_dom_sf"/>
</dbReference>
<dbReference type="PROSITE" id="PS00118">
    <property type="entry name" value="PA2_HIS"/>
    <property type="match status" value="1"/>
</dbReference>
<dbReference type="GO" id="GO:0005509">
    <property type="term" value="F:calcium ion binding"/>
    <property type="evidence" value="ECO:0007669"/>
    <property type="project" value="InterPro"/>
</dbReference>
<keyword evidence="12" id="KW-1185">Reference proteome</keyword>
<evidence type="ECO:0000256" key="1">
    <source>
        <dbReference type="ARBA" id="ARBA00004613"/>
    </source>
</evidence>
<feature type="active site" evidence="4">
    <location>
        <position position="124"/>
    </location>
</feature>
<keyword evidence="3 6" id="KW-1015">Disulfide bond</keyword>
<dbReference type="GeneID" id="106072631"/>
<sequence length="151" mass="17220">MRGLFLIALTLIGIHWGSSLGNELEAPERGKRNAHQLCTLIFRYTRRGCLAYSAYGCFCGLRSWGSDPVDGSDSCCKQHDRCFGNLGVRNVPLVTYSYDCNGPASCYCTNEDRSSVKYKSCLCDIELASCLKRNKDSYNRRYFWYRRSNCE</sequence>
<dbReference type="STRING" id="6526.A0A2C9LKI6"/>
<dbReference type="EnsemblMetazoa" id="BGLB032234-RA">
    <property type="protein sequence ID" value="BGLB032234-PA"/>
    <property type="gene ID" value="BGLB032234"/>
</dbReference>
<evidence type="ECO:0000259" key="9">
    <source>
        <dbReference type="SMART" id="SM00085"/>
    </source>
</evidence>
<dbReference type="SMART" id="SM00085">
    <property type="entry name" value="PA2c"/>
    <property type="match status" value="1"/>
</dbReference>
<keyword evidence="2" id="KW-0964">Secreted</keyword>
<name>A0A2C9LKI6_BIOGL</name>
<feature type="disulfide bond" evidence="6">
    <location>
        <begin position="75"/>
        <end position="130"/>
    </location>
</feature>
<feature type="active site" evidence="4">
    <location>
        <position position="79"/>
    </location>
</feature>
<dbReference type="PANTHER" id="PTHR11716:SF101">
    <property type="entry name" value="BASIC PHOSPHOLIPASE A2 PA-11-LIKE"/>
    <property type="match status" value="1"/>
</dbReference>
<dbReference type="InterPro" id="IPR033113">
    <property type="entry name" value="PLA2_histidine"/>
</dbReference>
<feature type="disulfide bond" evidence="6">
    <location>
        <begin position="59"/>
        <end position="76"/>
    </location>
</feature>
<reference evidence="10" key="1">
    <citation type="submission" date="2020-05" db="UniProtKB">
        <authorList>
            <consortium name="EnsemblMetazoa"/>
        </authorList>
    </citation>
    <scope>IDENTIFICATION</scope>
    <source>
        <strain evidence="10">BB02</strain>
    </source>
</reference>
<evidence type="ECO:0000256" key="5">
    <source>
        <dbReference type="PIRSR" id="PIRSR601211-2"/>
    </source>
</evidence>
<comment type="cofactor">
    <cofactor evidence="5">
        <name>Ca(2+)</name>
        <dbReference type="ChEBI" id="CHEBI:29108"/>
    </cofactor>
    <text evidence="5">Binds 1 Ca(2+) ion per subunit.</text>
</comment>
<dbReference type="AlphaFoldDB" id="A0A2C9LKI6"/>
<comment type="similarity">
    <text evidence="7">Belongs to the phospholipase A2 family.</text>
</comment>
<evidence type="ECO:0000313" key="13">
    <source>
        <dbReference type="RefSeq" id="XP_013088496.1"/>
    </source>
</evidence>
<feature type="binding site" evidence="5">
    <location>
        <position position="60"/>
    </location>
    <ligand>
        <name>Ca(2+)</name>
        <dbReference type="ChEBI" id="CHEBI:29108"/>
    </ligand>
</feature>
<comment type="subcellular location">
    <subcellularLocation>
        <location evidence="1">Secreted</location>
    </subcellularLocation>
</comment>
<evidence type="ECO:0000256" key="8">
    <source>
        <dbReference type="SAM" id="SignalP"/>
    </source>
</evidence>
<dbReference type="KEGG" id="bgt:106072631"/>
<dbReference type="GO" id="GO:0005576">
    <property type="term" value="C:extracellular region"/>
    <property type="evidence" value="ECO:0007669"/>
    <property type="project" value="UniProtKB-SubCell"/>
</dbReference>
<keyword evidence="5" id="KW-0479">Metal-binding</keyword>
<dbReference type="InterPro" id="IPR016090">
    <property type="entry name" value="PLA2-like_dom"/>
</dbReference>
<dbReference type="SUPFAM" id="SSF48619">
    <property type="entry name" value="Phospholipase A2, PLA2"/>
    <property type="match status" value="1"/>
</dbReference>
<dbReference type="VEuPathDB" id="VectorBase:BGLAX_032829"/>
<evidence type="ECO:0000256" key="2">
    <source>
        <dbReference type="ARBA" id="ARBA00022525"/>
    </source>
</evidence>
<proteinExistence type="inferred from homology"/>
<dbReference type="VEuPathDB" id="VectorBase:BGLB032234"/>
<feature type="chain" id="PRO_5044573289" evidence="8">
    <location>
        <begin position="22"/>
        <end position="151"/>
    </location>
</feature>
<dbReference type="RefSeq" id="XP_013088496.1">
    <property type="nucleotide sequence ID" value="XM_013233042.2"/>
</dbReference>
<feature type="binding site" evidence="5">
    <location>
        <position position="80"/>
    </location>
    <ligand>
        <name>Ca(2+)</name>
        <dbReference type="ChEBI" id="CHEBI:29108"/>
    </ligand>
</feature>
<dbReference type="Pfam" id="PF00068">
    <property type="entry name" value="Phospholip_A2_1"/>
    <property type="match status" value="1"/>
</dbReference>
<dbReference type="Proteomes" id="UP001165740">
    <property type="component" value="Chromosome 7"/>
</dbReference>
<keyword evidence="8" id="KW-0732">Signal</keyword>
<feature type="domain" description="Phospholipase A2-like central" evidence="9">
    <location>
        <begin position="33"/>
        <end position="151"/>
    </location>
</feature>
<dbReference type="OMA" id="CNGPASC"/>
<reference evidence="13" key="2">
    <citation type="submission" date="2025-04" db="UniProtKB">
        <authorList>
            <consortium name="RefSeq"/>
        </authorList>
    </citation>
    <scope>IDENTIFICATION</scope>
</reference>
<evidence type="ECO:0000313" key="12">
    <source>
        <dbReference type="Proteomes" id="UP001165740"/>
    </source>
</evidence>
<dbReference type="GO" id="GO:0016042">
    <property type="term" value="P:lipid catabolic process"/>
    <property type="evidence" value="ECO:0007669"/>
    <property type="project" value="InterPro"/>
</dbReference>
<dbReference type="GO" id="GO:0006644">
    <property type="term" value="P:phospholipid metabolic process"/>
    <property type="evidence" value="ECO:0007669"/>
    <property type="project" value="InterPro"/>
</dbReference>
<feature type="signal peptide" evidence="8">
    <location>
        <begin position="1"/>
        <end position="21"/>
    </location>
</feature>
<keyword evidence="5" id="KW-0106">Calcium</keyword>
<feature type="disulfide bond" evidence="6">
    <location>
        <begin position="108"/>
        <end position="121"/>
    </location>
</feature>
<dbReference type="GO" id="GO:0005543">
    <property type="term" value="F:phospholipid binding"/>
    <property type="evidence" value="ECO:0007669"/>
    <property type="project" value="TreeGrafter"/>
</dbReference>
<dbReference type="OrthoDB" id="6038841at2759"/>
<feature type="disulfide bond" evidence="6">
    <location>
        <begin position="82"/>
        <end position="123"/>
    </location>
</feature>
<evidence type="ECO:0000313" key="10">
    <source>
        <dbReference type="EnsemblMetazoa" id="BGLB032234-PA"/>
    </source>
</evidence>
<dbReference type="Gene3D" id="1.20.90.10">
    <property type="entry name" value="Phospholipase A2 domain"/>
    <property type="match status" value="1"/>
</dbReference>
<evidence type="ECO:0000256" key="3">
    <source>
        <dbReference type="ARBA" id="ARBA00023157"/>
    </source>
</evidence>
<protein>
    <submittedName>
        <fullName evidence="13">Basic phospholipase A2 caudoxin-like</fullName>
    </submittedName>
</protein>
<dbReference type="GO" id="GO:0050482">
    <property type="term" value="P:arachidonate secretion"/>
    <property type="evidence" value="ECO:0007669"/>
    <property type="project" value="InterPro"/>
</dbReference>
<dbReference type="PANTHER" id="PTHR11716">
    <property type="entry name" value="PHOSPHOLIPASE A2 FAMILY MEMBER"/>
    <property type="match status" value="1"/>
</dbReference>
<evidence type="ECO:0000256" key="7">
    <source>
        <dbReference type="RuleBase" id="RU003654"/>
    </source>
</evidence>
<feature type="binding site" evidence="5">
    <location>
        <position position="58"/>
    </location>
    <ligand>
        <name>Ca(2+)</name>
        <dbReference type="ChEBI" id="CHEBI:29108"/>
    </ligand>
</feature>
<dbReference type="InterPro" id="IPR001211">
    <property type="entry name" value="PLA2"/>
</dbReference>
<organism evidence="10 11">
    <name type="scientific">Biomphalaria glabrata</name>
    <name type="common">Bloodfluke planorb</name>
    <name type="synonym">Freshwater snail</name>
    <dbReference type="NCBI Taxonomy" id="6526"/>
    <lineage>
        <taxon>Eukaryota</taxon>
        <taxon>Metazoa</taxon>
        <taxon>Spiralia</taxon>
        <taxon>Lophotrochozoa</taxon>
        <taxon>Mollusca</taxon>
        <taxon>Gastropoda</taxon>
        <taxon>Heterobranchia</taxon>
        <taxon>Euthyneura</taxon>
        <taxon>Panpulmonata</taxon>
        <taxon>Hygrophila</taxon>
        <taxon>Lymnaeoidea</taxon>
        <taxon>Planorbidae</taxon>
        <taxon>Biomphalaria</taxon>
    </lineage>
</organism>